<sequence>MTGLILKDFYALRNYLYKQLALMAIIFLGIGLVFKSCSLLPIMLMMLMVMTAMSSFNVDESAKWDGYALTLPVTREQIVGAKYLFSVGILLITGAVTTLLAILFDALTFHEGALSIAAGAGAVALVYLVILCVILPLYFKFGAEKARLLSTLAFLLPFFATFFLLPYVQIPEGSAIPWAAVCIGVIGLTVLIITLSYWISTVLYRSREF</sequence>
<name>A0A9D1FQE9_9FIRM</name>
<dbReference type="Pfam" id="PF13346">
    <property type="entry name" value="ABC2_membrane_5"/>
    <property type="match status" value="1"/>
</dbReference>
<comment type="caution">
    <text evidence="2">The sequence shown here is derived from an EMBL/GenBank/DDBJ whole genome shotgun (WGS) entry which is preliminary data.</text>
</comment>
<dbReference type="AlphaFoldDB" id="A0A9D1FQE9"/>
<gene>
    <name evidence="2" type="ORF">IAB51_11715</name>
</gene>
<dbReference type="InterPro" id="IPR025699">
    <property type="entry name" value="ABC2_memb-like"/>
</dbReference>
<evidence type="ECO:0000313" key="2">
    <source>
        <dbReference type="EMBL" id="HIS77455.1"/>
    </source>
</evidence>
<feature type="transmembrane region" description="Helical" evidence="1">
    <location>
        <begin position="83"/>
        <end position="104"/>
    </location>
</feature>
<organism evidence="2 3">
    <name type="scientific">Candidatus Merdivicinus excrementipullorum</name>
    <dbReference type="NCBI Taxonomy" id="2840867"/>
    <lineage>
        <taxon>Bacteria</taxon>
        <taxon>Bacillati</taxon>
        <taxon>Bacillota</taxon>
        <taxon>Clostridia</taxon>
        <taxon>Eubacteriales</taxon>
        <taxon>Oscillospiraceae</taxon>
        <taxon>Oscillospiraceae incertae sedis</taxon>
        <taxon>Candidatus Merdivicinus</taxon>
    </lineage>
</organism>
<evidence type="ECO:0000313" key="3">
    <source>
        <dbReference type="Proteomes" id="UP000824002"/>
    </source>
</evidence>
<protein>
    <submittedName>
        <fullName evidence="2">ABC-2 transporter permease</fullName>
    </submittedName>
</protein>
<accession>A0A9D1FQE9</accession>
<dbReference type="EMBL" id="DVJP01000077">
    <property type="protein sequence ID" value="HIS77455.1"/>
    <property type="molecule type" value="Genomic_DNA"/>
</dbReference>
<keyword evidence="1" id="KW-0812">Transmembrane</keyword>
<feature type="transmembrane region" description="Helical" evidence="1">
    <location>
        <begin position="116"/>
        <end position="139"/>
    </location>
</feature>
<dbReference type="PANTHER" id="PTHR41309">
    <property type="entry name" value="MEMBRANE PROTEIN-RELATED"/>
    <property type="match status" value="1"/>
</dbReference>
<dbReference type="PANTHER" id="PTHR41309:SF2">
    <property type="entry name" value="MEMBRANE PROTEIN"/>
    <property type="match status" value="1"/>
</dbReference>
<keyword evidence="1" id="KW-1133">Transmembrane helix</keyword>
<proteinExistence type="predicted"/>
<feature type="transmembrane region" description="Helical" evidence="1">
    <location>
        <begin position="176"/>
        <end position="199"/>
    </location>
</feature>
<dbReference type="Proteomes" id="UP000824002">
    <property type="component" value="Unassembled WGS sequence"/>
</dbReference>
<feature type="transmembrane region" description="Helical" evidence="1">
    <location>
        <begin position="151"/>
        <end position="170"/>
    </location>
</feature>
<reference evidence="2" key="1">
    <citation type="submission" date="2020-10" db="EMBL/GenBank/DDBJ databases">
        <authorList>
            <person name="Gilroy R."/>
        </authorList>
    </citation>
    <scope>NUCLEOTIDE SEQUENCE</scope>
    <source>
        <strain evidence="2">CHK199-13235</strain>
    </source>
</reference>
<evidence type="ECO:0000256" key="1">
    <source>
        <dbReference type="SAM" id="Phobius"/>
    </source>
</evidence>
<reference evidence="2" key="2">
    <citation type="journal article" date="2021" name="PeerJ">
        <title>Extensive microbial diversity within the chicken gut microbiome revealed by metagenomics and culture.</title>
        <authorList>
            <person name="Gilroy R."/>
            <person name="Ravi A."/>
            <person name="Getino M."/>
            <person name="Pursley I."/>
            <person name="Horton D.L."/>
            <person name="Alikhan N.F."/>
            <person name="Baker D."/>
            <person name="Gharbi K."/>
            <person name="Hall N."/>
            <person name="Watson M."/>
            <person name="Adriaenssens E.M."/>
            <person name="Foster-Nyarko E."/>
            <person name="Jarju S."/>
            <person name="Secka A."/>
            <person name="Antonio M."/>
            <person name="Oren A."/>
            <person name="Chaudhuri R.R."/>
            <person name="La Ragione R."/>
            <person name="Hildebrand F."/>
            <person name="Pallen M.J."/>
        </authorList>
    </citation>
    <scope>NUCLEOTIDE SEQUENCE</scope>
    <source>
        <strain evidence="2">CHK199-13235</strain>
    </source>
</reference>
<feature type="transmembrane region" description="Helical" evidence="1">
    <location>
        <begin position="20"/>
        <end position="47"/>
    </location>
</feature>
<keyword evidence="1" id="KW-0472">Membrane</keyword>